<name>A0ABT8AJC9_9HYPH</name>
<evidence type="ECO:0000256" key="1">
    <source>
        <dbReference type="SAM" id="MobiDB-lite"/>
    </source>
</evidence>
<dbReference type="EMBL" id="JAUFPT010000008">
    <property type="protein sequence ID" value="MDN3569817.1"/>
    <property type="molecule type" value="Genomic_DNA"/>
</dbReference>
<gene>
    <name evidence="2" type="ORF">QWZ18_04135</name>
</gene>
<protein>
    <submittedName>
        <fullName evidence="2">Uncharacterized protein</fullName>
    </submittedName>
</protein>
<dbReference type="RefSeq" id="WP_238290959.1">
    <property type="nucleotide sequence ID" value="NZ_BPQS01000030.1"/>
</dbReference>
<reference evidence="3" key="1">
    <citation type="journal article" date="2019" name="Int. J. Syst. Evol. Microbiol.">
        <title>The Global Catalogue of Microorganisms (GCM) 10K type strain sequencing project: providing services to taxonomists for standard genome sequencing and annotation.</title>
        <authorList>
            <consortium name="The Broad Institute Genomics Platform"/>
            <consortium name="The Broad Institute Genome Sequencing Center for Infectious Disease"/>
            <person name="Wu L."/>
            <person name="Ma J."/>
        </authorList>
    </citation>
    <scope>NUCLEOTIDE SEQUENCE [LARGE SCALE GENOMIC DNA]</scope>
    <source>
        <strain evidence="3">CECT 7806</strain>
    </source>
</reference>
<evidence type="ECO:0000313" key="2">
    <source>
        <dbReference type="EMBL" id="MDN3569817.1"/>
    </source>
</evidence>
<sequence>MSLPPMDDDRDFEHSPLSGSFSRGGETVDVEIYRDAGTQDPWQLVVVDLSSGRPTAWAQTFATDQEAYAAFTAMVEADGMAPFTGVAPPLRH</sequence>
<accession>A0ABT8AJC9</accession>
<comment type="caution">
    <text evidence="2">The sequence shown here is derived from an EMBL/GenBank/DDBJ whole genome shotgun (WGS) entry which is preliminary data.</text>
</comment>
<proteinExistence type="predicted"/>
<evidence type="ECO:0000313" key="3">
    <source>
        <dbReference type="Proteomes" id="UP001244297"/>
    </source>
</evidence>
<dbReference type="Proteomes" id="UP001244297">
    <property type="component" value="Unassembled WGS sequence"/>
</dbReference>
<organism evidence="2 3">
    <name type="scientific">Methylobacterium longum</name>
    <dbReference type="NCBI Taxonomy" id="767694"/>
    <lineage>
        <taxon>Bacteria</taxon>
        <taxon>Pseudomonadati</taxon>
        <taxon>Pseudomonadota</taxon>
        <taxon>Alphaproteobacteria</taxon>
        <taxon>Hyphomicrobiales</taxon>
        <taxon>Methylobacteriaceae</taxon>
        <taxon>Methylobacterium</taxon>
    </lineage>
</organism>
<keyword evidence="3" id="KW-1185">Reference proteome</keyword>
<feature type="compositionally biased region" description="Acidic residues" evidence="1">
    <location>
        <begin position="1"/>
        <end position="10"/>
    </location>
</feature>
<feature type="region of interest" description="Disordered" evidence="1">
    <location>
        <begin position="1"/>
        <end position="24"/>
    </location>
</feature>